<accession>F4H171</accession>
<keyword evidence="10" id="KW-1185">Reference proteome</keyword>
<dbReference type="SUPFAM" id="SSF51395">
    <property type="entry name" value="FMN-linked oxidoreductases"/>
    <property type="match status" value="1"/>
</dbReference>
<evidence type="ECO:0000313" key="10">
    <source>
        <dbReference type="Proteomes" id="UP000008460"/>
    </source>
</evidence>
<dbReference type="CDD" id="cd02809">
    <property type="entry name" value="alpha_hydroxyacid_oxid_FMN"/>
    <property type="match status" value="1"/>
</dbReference>
<dbReference type="KEGG" id="cfi:Celf_3326"/>
<dbReference type="InterPro" id="IPR000262">
    <property type="entry name" value="FMN-dep_DH"/>
</dbReference>
<dbReference type="PROSITE" id="PS51349">
    <property type="entry name" value="FMN_HYDROXY_ACID_DH_2"/>
    <property type="match status" value="1"/>
</dbReference>
<gene>
    <name evidence="9" type="ordered locus">Celf_3326</name>
</gene>
<dbReference type="InterPro" id="IPR008259">
    <property type="entry name" value="FMN_hydac_DH_AS"/>
</dbReference>
<evidence type="ECO:0000256" key="4">
    <source>
        <dbReference type="ARBA" id="ARBA00023002"/>
    </source>
</evidence>
<dbReference type="Proteomes" id="UP000008460">
    <property type="component" value="Chromosome"/>
</dbReference>
<protein>
    <submittedName>
        <fullName evidence="9">L-lactate dehydrogenase (Cytochrome)</fullName>
        <ecNumber evidence="9">1.1.2.3</ecNumber>
    </submittedName>
</protein>
<dbReference type="Pfam" id="PF01070">
    <property type="entry name" value="FMN_dh"/>
    <property type="match status" value="1"/>
</dbReference>
<name>F4H171_CELFA</name>
<dbReference type="EMBL" id="CP002666">
    <property type="protein sequence ID" value="AEE47440.1"/>
    <property type="molecule type" value="Genomic_DNA"/>
</dbReference>
<evidence type="ECO:0000256" key="6">
    <source>
        <dbReference type="PIRSR" id="PIRSR000138-1"/>
    </source>
</evidence>
<feature type="domain" description="FMN hydroxy acid dehydrogenase" evidence="8">
    <location>
        <begin position="28"/>
        <end position="403"/>
    </location>
</feature>
<feature type="binding site" evidence="7">
    <location>
        <position position="298"/>
    </location>
    <ligand>
        <name>FMN</name>
        <dbReference type="ChEBI" id="CHEBI:58210"/>
    </ligand>
</feature>
<evidence type="ECO:0000256" key="5">
    <source>
        <dbReference type="ARBA" id="ARBA00024042"/>
    </source>
</evidence>
<evidence type="ECO:0000256" key="1">
    <source>
        <dbReference type="ARBA" id="ARBA00001917"/>
    </source>
</evidence>
<keyword evidence="2 7" id="KW-0285">Flavoprotein</keyword>
<sequence length="403" mass="44371">MTDRQIPSWSELKPLLRPKPIELDPTRRRLDDALTITDLRRTARRRTPRSVFDYTDGAAEAEISLRRARSLFRNIEFRPSILHDVSAVDTTTRFLGRPSAQPFGFAPTGFTRMMHHEGERAVVRVAERRDIPYALSTMGTTSIEDVAAAAPDARKWFQLYVWKDRSAGEDLMARAKAAGYEALMLTVDVPVAGARLRDTRNGFAIPPALTVKTVLDAATHPAWWLNLLTTEPLRFASLSTWDGTVAELLDKLFDPTMTIADLEWLRASWDGPLIIKGIQTVDDARRVTDAGADAIVLSNHGGRQLDRAPVPARLLPDVVEAVGDRTEVWVDTGILSGADVVAALALGARATLVGRAYLYGLMAGGERGVDRAAEILSREVRRTMALLGVASVDQLGPQHVRLP</sequence>
<feature type="binding site" evidence="7">
    <location>
        <position position="54"/>
    </location>
    <ligand>
        <name>glyoxylate</name>
        <dbReference type="ChEBI" id="CHEBI:36655"/>
    </ligand>
</feature>
<dbReference type="InterPro" id="IPR013785">
    <property type="entry name" value="Aldolase_TIM"/>
</dbReference>
<dbReference type="GO" id="GO:0004460">
    <property type="term" value="F:L-lactate dehydrogenase (cytochrome) activity"/>
    <property type="evidence" value="ECO:0007669"/>
    <property type="project" value="UniProtKB-EC"/>
</dbReference>
<dbReference type="InterPro" id="IPR012133">
    <property type="entry name" value="Alpha-hydoxy_acid_DH_FMN"/>
</dbReference>
<organism evidence="9 10">
    <name type="scientific">Cellulomonas fimi (strain ATCC 484 / DSM 20113 / JCM 1341 / CCUG 24087 / LMG 16345 / NBRC 15513 / NCIMB 8980 / NCTC 7547 / NRS-133)</name>
    <dbReference type="NCBI Taxonomy" id="590998"/>
    <lineage>
        <taxon>Bacteria</taxon>
        <taxon>Bacillati</taxon>
        <taxon>Actinomycetota</taxon>
        <taxon>Actinomycetes</taxon>
        <taxon>Micrococcales</taxon>
        <taxon>Cellulomonadaceae</taxon>
        <taxon>Cellulomonas</taxon>
    </lineage>
</organism>
<keyword evidence="4 9" id="KW-0560">Oxidoreductase</keyword>
<dbReference type="Gene3D" id="3.20.20.70">
    <property type="entry name" value="Aldolase class I"/>
    <property type="match status" value="1"/>
</dbReference>
<feature type="binding site" evidence="7">
    <location>
        <begin position="354"/>
        <end position="355"/>
    </location>
    <ligand>
        <name>FMN</name>
        <dbReference type="ChEBI" id="CHEBI:58210"/>
    </ligand>
</feature>
<evidence type="ECO:0000256" key="7">
    <source>
        <dbReference type="PIRSR" id="PIRSR000138-2"/>
    </source>
</evidence>
<feature type="binding site" evidence="7">
    <location>
        <position position="276"/>
    </location>
    <ligand>
        <name>FMN</name>
        <dbReference type="ChEBI" id="CHEBI:58210"/>
    </ligand>
</feature>
<evidence type="ECO:0000313" key="9">
    <source>
        <dbReference type="EMBL" id="AEE47440.1"/>
    </source>
</evidence>
<keyword evidence="3 7" id="KW-0288">FMN</keyword>
<evidence type="ECO:0000259" key="8">
    <source>
        <dbReference type="PROSITE" id="PS51349"/>
    </source>
</evidence>
<feature type="binding site" evidence="7">
    <location>
        <position position="136"/>
    </location>
    <ligand>
        <name>FMN</name>
        <dbReference type="ChEBI" id="CHEBI:58210"/>
    </ligand>
</feature>
<feature type="binding site" evidence="7">
    <location>
        <position position="158"/>
    </location>
    <ligand>
        <name>FMN</name>
        <dbReference type="ChEBI" id="CHEBI:58210"/>
    </ligand>
</feature>
<comment type="similarity">
    <text evidence="5">Belongs to the FMN-dependent alpha-hydroxy acid dehydrogenase family.</text>
</comment>
<feature type="binding site" evidence="7">
    <location>
        <position position="300"/>
    </location>
    <ligand>
        <name>glyoxylate</name>
        <dbReference type="ChEBI" id="CHEBI:36655"/>
    </ligand>
</feature>
<dbReference type="PROSITE" id="PS00557">
    <property type="entry name" value="FMN_HYDROXY_ACID_DH_1"/>
    <property type="match status" value="1"/>
</dbReference>
<evidence type="ECO:0000256" key="3">
    <source>
        <dbReference type="ARBA" id="ARBA00022643"/>
    </source>
</evidence>
<feature type="binding site" evidence="7">
    <location>
        <position position="195"/>
    </location>
    <ligand>
        <name>glyoxylate</name>
        <dbReference type="ChEBI" id="CHEBI:36655"/>
    </ligand>
</feature>
<feature type="binding site" evidence="7">
    <location>
        <position position="186"/>
    </location>
    <ligand>
        <name>FMN</name>
        <dbReference type="ChEBI" id="CHEBI:58210"/>
    </ligand>
</feature>
<dbReference type="PIRSF" id="PIRSF000138">
    <property type="entry name" value="Al-hdrx_acd_dh"/>
    <property type="match status" value="1"/>
</dbReference>
<feature type="binding site" evidence="7">
    <location>
        <position position="160"/>
    </location>
    <ligand>
        <name>glyoxylate</name>
        <dbReference type="ChEBI" id="CHEBI:36655"/>
    </ligand>
</feature>
<dbReference type="AlphaFoldDB" id="F4H171"/>
<dbReference type="eggNOG" id="COG1304">
    <property type="taxonomic scope" value="Bacteria"/>
</dbReference>
<dbReference type="HOGENOM" id="CLU_020639_6_1_11"/>
<evidence type="ECO:0000256" key="2">
    <source>
        <dbReference type="ARBA" id="ARBA00022630"/>
    </source>
</evidence>
<comment type="cofactor">
    <cofactor evidence="1">
        <name>FMN</name>
        <dbReference type="ChEBI" id="CHEBI:58210"/>
    </cofactor>
</comment>
<dbReference type="EC" id="1.1.2.3" evidence="9"/>
<feature type="binding site" evidence="7">
    <location>
        <begin position="107"/>
        <end position="109"/>
    </location>
    <ligand>
        <name>FMN</name>
        <dbReference type="ChEBI" id="CHEBI:58210"/>
    </ligand>
</feature>
<feature type="active site" description="Proton acceptor" evidence="6">
    <location>
        <position position="300"/>
    </location>
</feature>
<dbReference type="InterPro" id="IPR037396">
    <property type="entry name" value="FMN_HAD"/>
</dbReference>
<proteinExistence type="inferred from homology"/>
<dbReference type="PANTHER" id="PTHR10578">
    <property type="entry name" value="S -2-HYDROXY-ACID OXIDASE-RELATED"/>
    <property type="match status" value="1"/>
</dbReference>
<feature type="binding site" evidence="7">
    <location>
        <position position="303"/>
    </location>
    <ligand>
        <name>glyoxylate</name>
        <dbReference type="ChEBI" id="CHEBI:36655"/>
    </ligand>
</feature>
<dbReference type="GO" id="GO:0010181">
    <property type="term" value="F:FMN binding"/>
    <property type="evidence" value="ECO:0007669"/>
    <property type="project" value="InterPro"/>
</dbReference>
<dbReference type="PANTHER" id="PTHR10578:SF107">
    <property type="entry name" value="2-HYDROXYACID OXIDASE 1"/>
    <property type="match status" value="1"/>
</dbReference>
<dbReference type="STRING" id="590998.Celf_3326"/>
<reference evidence="9 10" key="1">
    <citation type="submission" date="2011-04" db="EMBL/GenBank/DDBJ databases">
        <title>Complete sequence of Cellulomonas fimi ATCC 484.</title>
        <authorList>
            <consortium name="US DOE Joint Genome Institute"/>
            <person name="Lucas S."/>
            <person name="Han J."/>
            <person name="Lapidus A."/>
            <person name="Cheng J.-F."/>
            <person name="Goodwin L."/>
            <person name="Pitluck S."/>
            <person name="Peters L."/>
            <person name="Chertkov O."/>
            <person name="Detter J.C."/>
            <person name="Han C."/>
            <person name="Tapia R."/>
            <person name="Land M."/>
            <person name="Hauser L."/>
            <person name="Kyrpides N."/>
            <person name="Ivanova N."/>
            <person name="Ovchinnikova G."/>
            <person name="Pagani I."/>
            <person name="Mead D."/>
            <person name="Brumm P."/>
            <person name="Woyke T."/>
        </authorList>
    </citation>
    <scope>NUCLEOTIDE SEQUENCE [LARGE SCALE GENOMIC DNA]</scope>
    <source>
        <strain evidence="10">ATCC 484 / DSM 20113 / JCM 1341 / NBRC 15513 / NCIMB 8980 / NCTC 7547</strain>
    </source>
</reference>
<dbReference type="RefSeq" id="WP_013772464.1">
    <property type="nucleotide sequence ID" value="NC_015514.1"/>
</dbReference>
<dbReference type="FunFam" id="3.20.20.70:FF:000029">
    <property type="entry name" value="L-lactate dehydrogenase"/>
    <property type="match status" value="1"/>
</dbReference>